<evidence type="ECO:0000256" key="1">
    <source>
        <dbReference type="ARBA" id="ARBA00022603"/>
    </source>
</evidence>
<dbReference type="PANTHER" id="PTHR18895">
    <property type="entry name" value="HEMK METHYLTRANSFERASE"/>
    <property type="match status" value="1"/>
</dbReference>
<gene>
    <name evidence="5" type="ORF">PQR62_17510</name>
</gene>
<keyword evidence="6" id="KW-1185">Reference proteome</keyword>
<dbReference type="SUPFAM" id="SSF53335">
    <property type="entry name" value="S-adenosyl-L-methionine-dependent methyltransferases"/>
    <property type="match status" value="1"/>
</dbReference>
<dbReference type="GO" id="GO:0032259">
    <property type="term" value="P:methylation"/>
    <property type="evidence" value="ECO:0007669"/>
    <property type="project" value="UniProtKB-KW"/>
</dbReference>
<feature type="coiled-coil region" evidence="3">
    <location>
        <begin position="66"/>
        <end position="93"/>
    </location>
</feature>
<name>A0ABW9ACQ1_9BURK</name>
<evidence type="ECO:0000313" key="5">
    <source>
        <dbReference type="EMBL" id="MFL9926077.1"/>
    </source>
</evidence>
<accession>A0ABW9ACQ1</accession>
<dbReference type="InterPro" id="IPR007848">
    <property type="entry name" value="Small_mtfrase_dom"/>
</dbReference>
<dbReference type="Proteomes" id="UP001629246">
    <property type="component" value="Unassembled WGS sequence"/>
</dbReference>
<keyword evidence="1 5" id="KW-0489">Methyltransferase</keyword>
<sequence>MTQSPSAASDSIIQWEAGGQMHSLRWHSEAGNAAPKRVMAVDDQIPADVAYKLACEGTGLLWQGDYQNARQLLQAMGRRIDQARERNDVKKAKHRAKDEKRAATAAAAGAAAAATPAETGPALAFHKHRHLQAQRARILGMLMLPLEAGFQMTMRRAPDVAAACSEAYGEQMGAQPFAISMRELLGLVGAHEWRKKGVEIAALNERIHPYYGVYSPVRGEYIDLVAQAPLPSTELAFDIGVGTGVLSALLLQRGVKRVVAVDQDPRALACARDNLQRMKLLNKVELLEGDLFPPGKAPLIVCNPPWLPVRPSSPIEHAIYDPDSRMLLGFLNGLAEHLTPQGEGWLVMSDFAEHLGLRPRGMLQEAIAQAGLQVAGRHDIKPRHGKAADPDDPLHAARSAETTTLWRLKISK</sequence>
<dbReference type="InterPro" id="IPR029063">
    <property type="entry name" value="SAM-dependent_MTases_sf"/>
</dbReference>
<dbReference type="CDD" id="cd02440">
    <property type="entry name" value="AdoMet_MTases"/>
    <property type="match status" value="1"/>
</dbReference>
<keyword evidence="3" id="KW-0175">Coiled coil</keyword>
<reference evidence="5 6" key="1">
    <citation type="journal article" date="2024" name="Chem. Sci.">
        <title>Discovery of megapolipeptins by genome mining of a Burkholderiales bacteria collection.</title>
        <authorList>
            <person name="Paulo B.S."/>
            <person name="Recchia M.J.J."/>
            <person name="Lee S."/>
            <person name="Fergusson C.H."/>
            <person name="Romanowski S.B."/>
            <person name="Hernandez A."/>
            <person name="Krull N."/>
            <person name="Liu D.Y."/>
            <person name="Cavanagh H."/>
            <person name="Bos A."/>
            <person name="Gray C.A."/>
            <person name="Murphy B.T."/>
            <person name="Linington R.G."/>
            <person name="Eustaquio A.S."/>
        </authorList>
    </citation>
    <scope>NUCLEOTIDE SEQUENCE [LARGE SCALE GENOMIC DNA]</scope>
    <source>
        <strain evidence="5 6">RL21-008-BIB-A</strain>
    </source>
</reference>
<dbReference type="InterPro" id="IPR050320">
    <property type="entry name" value="N5-glutamine_MTase"/>
</dbReference>
<keyword evidence="1 5" id="KW-0808">Transferase</keyword>
<feature type="domain" description="Methyltransferase small" evidence="4">
    <location>
        <begin position="234"/>
        <end position="352"/>
    </location>
</feature>
<dbReference type="PROSITE" id="PS00092">
    <property type="entry name" value="N6_MTASE"/>
    <property type="match status" value="1"/>
</dbReference>
<protein>
    <submittedName>
        <fullName evidence="5">Class I SAM-dependent methyltransferase</fullName>
    </submittedName>
</protein>
<comment type="caution">
    <text evidence="5">The sequence shown here is derived from an EMBL/GenBank/DDBJ whole genome shotgun (WGS) entry which is preliminary data.</text>
</comment>
<evidence type="ECO:0000313" key="6">
    <source>
        <dbReference type="Proteomes" id="UP001629246"/>
    </source>
</evidence>
<evidence type="ECO:0000256" key="3">
    <source>
        <dbReference type="SAM" id="Coils"/>
    </source>
</evidence>
<dbReference type="GO" id="GO:0008168">
    <property type="term" value="F:methyltransferase activity"/>
    <property type="evidence" value="ECO:0007669"/>
    <property type="project" value="UniProtKB-KW"/>
</dbReference>
<evidence type="ECO:0000256" key="2">
    <source>
        <dbReference type="ARBA" id="ARBA00022691"/>
    </source>
</evidence>
<organism evidence="5 6">
    <name type="scientific">Herbaspirillum lusitanum</name>
    <dbReference type="NCBI Taxonomy" id="213312"/>
    <lineage>
        <taxon>Bacteria</taxon>
        <taxon>Pseudomonadati</taxon>
        <taxon>Pseudomonadota</taxon>
        <taxon>Betaproteobacteria</taxon>
        <taxon>Burkholderiales</taxon>
        <taxon>Oxalobacteraceae</taxon>
        <taxon>Herbaspirillum</taxon>
    </lineage>
</organism>
<dbReference type="Gene3D" id="3.40.50.150">
    <property type="entry name" value="Vaccinia Virus protein VP39"/>
    <property type="match status" value="1"/>
</dbReference>
<keyword evidence="2" id="KW-0949">S-adenosyl-L-methionine</keyword>
<dbReference type="Pfam" id="PF05175">
    <property type="entry name" value="MTS"/>
    <property type="match status" value="1"/>
</dbReference>
<dbReference type="RefSeq" id="WP_408159271.1">
    <property type="nucleotide sequence ID" value="NZ_JAQQFM010000007.1"/>
</dbReference>
<dbReference type="EMBL" id="JAQQFM010000007">
    <property type="protein sequence ID" value="MFL9926077.1"/>
    <property type="molecule type" value="Genomic_DNA"/>
</dbReference>
<proteinExistence type="predicted"/>
<dbReference type="InterPro" id="IPR002052">
    <property type="entry name" value="DNA_methylase_N6_adenine_CS"/>
</dbReference>
<evidence type="ECO:0000259" key="4">
    <source>
        <dbReference type="Pfam" id="PF05175"/>
    </source>
</evidence>
<dbReference type="PANTHER" id="PTHR18895:SF74">
    <property type="entry name" value="MTRF1L RELEASE FACTOR GLUTAMINE METHYLTRANSFERASE"/>
    <property type="match status" value="1"/>
</dbReference>